<dbReference type="AlphaFoldDB" id="A0A5C3N7F1"/>
<dbReference type="GO" id="GO:0030170">
    <property type="term" value="F:pyridoxal phosphate binding"/>
    <property type="evidence" value="ECO:0007669"/>
    <property type="project" value="InterPro"/>
</dbReference>
<evidence type="ECO:0000256" key="3">
    <source>
        <dbReference type="ARBA" id="ARBA00022576"/>
    </source>
</evidence>
<dbReference type="InterPro" id="IPR015424">
    <property type="entry name" value="PyrdxlP-dep_Trfase"/>
</dbReference>
<dbReference type="OrthoDB" id="691673at2759"/>
<gene>
    <name evidence="7" type="ORF">OE88DRAFT_372069</name>
</gene>
<evidence type="ECO:0000313" key="8">
    <source>
        <dbReference type="Proteomes" id="UP000305948"/>
    </source>
</evidence>
<evidence type="ECO:0000256" key="4">
    <source>
        <dbReference type="ARBA" id="ARBA00022679"/>
    </source>
</evidence>
<comment type="similarity">
    <text evidence="2">Belongs to the class-I pyridoxal-phosphate-dependent aminotransferase family.</text>
</comment>
<keyword evidence="8" id="KW-1185">Reference proteome</keyword>
<keyword evidence="4 7" id="KW-0808">Transferase</keyword>
<evidence type="ECO:0000259" key="6">
    <source>
        <dbReference type="Pfam" id="PF00155"/>
    </source>
</evidence>
<keyword evidence="5" id="KW-0663">Pyridoxal phosphate</keyword>
<name>A0A5C3N7F1_9AGAM</name>
<dbReference type="Gene3D" id="3.40.640.10">
    <property type="entry name" value="Type I PLP-dependent aspartate aminotransferase-like (Major domain)"/>
    <property type="match status" value="1"/>
</dbReference>
<dbReference type="InterPro" id="IPR004839">
    <property type="entry name" value="Aminotransferase_I/II_large"/>
</dbReference>
<dbReference type="PANTHER" id="PTHR42790:SF19">
    <property type="entry name" value="KYNURENINE_ALPHA-AMINOADIPATE AMINOTRANSFERASE, MITOCHONDRIAL"/>
    <property type="match status" value="1"/>
</dbReference>
<accession>A0A5C3N7F1</accession>
<dbReference type="GO" id="GO:0008483">
    <property type="term" value="F:transaminase activity"/>
    <property type="evidence" value="ECO:0007669"/>
    <property type="project" value="UniProtKB-KW"/>
</dbReference>
<dbReference type="Pfam" id="PF00155">
    <property type="entry name" value="Aminotran_1_2"/>
    <property type="match status" value="1"/>
</dbReference>
<dbReference type="Proteomes" id="UP000305948">
    <property type="component" value="Unassembled WGS sequence"/>
</dbReference>
<evidence type="ECO:0000256" key="5">
    <source>
        <dbReference type="ARBA" id="ARBA00022898"/>
    </source>
</evidence>
<dbReference type="InterPro" id="IPR015421">
    <property type="entry name" value="PyrdxlP-dep_Trfase_major"/>
</dbReference>
<keyword evidence="3" id="KW-0032">Aminotransferase</keyword>
<feature type="domain" description="Aminotransferase class I/classII large" evidence="6">
    <location>
        <begin position="95"/>
        <end position="435"/>
    </location>
</feature>
<comment type="cofactor">
    <cofactor evidence="1">
        <name>pyridoxal 5'-phosphate</name>
        <dbReference type="ChEBI" id="CHEBI:597326"/>
    </cofactor>
</comment>
<evidence type="ECO:0000256" key="2">
    <source>
        <dbReference type="ARBA" id="ARBA00007441"/>
    </source>
</evidence>
<evidence type="ECO:0000256" key="1">
    <source>
        <dbReference type="ARBA" id="ARBA00001933"/>
    </source>
</evidence>
<dbReference type="GO" id="GO:1901605">
    <property type="term" value="P:alpha-amino acid metabolic process"/>
    <property type="evidence" value="ECO:0007669"/>
    <property type="project" value="TreeGrafter"/>
</dbReference>
<dbReference type="EMBL" id="ML213515">
    <property type="protein sequence ID" value="TFK49721.1"/>
    <property type="molecule type" value="Genomic_DNA"/>
</dbReference>
<dbReference type="InterPro" id="IPR050859">
    <property type="entry name" value="Class-I_PLP-dep_aminotransf"/>
</dbReference>
<sequence length="449" mass="49878">MVTTAMPKITNGISAVKHLPAEFYAPFFSHAANKRKPSPIRALFPLEGTPGLISLLAGKPNASCFPFTSISFTARSPTDPSQQTNLELDKNELAAALQYGPTVGEPSLVNWVFGLQEYSHGRKRGEGWRVSIGAGSQDLLYKAITAILNPGDAMLIESPAYAGVLPMFEHCEQVEVDTDADGINPASLRSIMQNWPAGKPTPKVLYTVPFGSNPTGSTTTLERRKEILSLAREYNFLIMEDDPYYYLYFGEAARPPSYFTLELEEPEVGRVLRFDSLSKILSAGVRIGFATGPEPLLTAMDMHTAMANLQVSGLTQVMVSTLLNSWGYDTFKIHTLNVSNFYREKRDIFERYMRKYLTGLAEWSAPEAGMFYWFKLLLGGEEEDSETVIRTKAIERGVLALPGTVFMPNARKTGYVRASFSLLDEPEIEEAIRRLRDVILEERAAVGKD</sequence>
<dbReference type="STRING" id="5364.A0A5C3N7F1"/>
<reference evidence="7 8" key="1">
    <citation type="journal article" date="2019" name="Nat. Ecol. Evol.">
        <title>Megaphylogeny resolves global patterns of mushroom evolution.</title>
        <authorList>
            <person name="Varga T."/>
            <person name="Krizsan K."/>
            <person name="Foldi C."/>
            <person name="Dima B."/>
            <person name="Sanchez-Garcia M."/>
            <person name="Sanchez-Ramirez S."/>
            <person name="Szollosi G.J."/>
            <person name="Szarkandi J.G."/>
            <person name="Papp V."/>
            <person name="Albert L."/>
            <person name="Andreopoulos W."/>
            <person name="Angelini C."/>
            <person name="Antonin V."/>
            <person name="Barry K.W."/>
            <person name="Bougher N.L."/>
            <person name="Buchanan P."/>
            <person name="Buyck B."/>
            <person name="Bense V."/>
            <person name="Catcheside P."/>
            <person name="Chovatia M."/>
            <person name="Cooper J."/>
            <person name="Damon W."/>
            <person name="Desjardin D."/>
            <person name="Finy P."/>
            <person name="Geml J."/>
            <person name="Haridas S."/>
            <person name="Hughes K."/>
            <person name="Justo A."/>
            <person name="Karasinski D."/>
            <person name="Kautmanova I."/>
            <person name="Kiss B."/>
            <person name="Kocsube S."/>
            <person name="Kotiranta H."/>
            <person name="LaButti K.M."/>
            <person name="Lechner B.E."/>
            <person name="Liimatainen K."/>
            <person name="Lipzen A."/>
            <person name="Lukacs Z."/>
            <person name="Mihaltcheva S."/>
            <person name="Morgado L.N."/>
            <person name="Niskanen T."/>
            <person name="Noordeloos M.E."/>
            <person name="Ohm R.A."/>
            <person name="Ortiz-Santana B."/>
            <person name="Ovrebo C."/>
            <person name="Racz N."/>
            <person name="Riley R."/>
            <person name="Savchenko A."/>
            <person name="Shiryaev A."/>
            <person name="Soop K."/>
            <person name="Spirin V."/>
            <person name="Szebenyi C."/>
            <person name="Tomsovsky M."/>
            <person name="Tulloss R.E."/>
            <person name="Uehling J."/>
            <person name="Grigoriev I.V."/>
            <person name="Vagvolgyi C."/>
            <person name="Papp T."/>
            <person name="Martin F.M."/>
            <person name="Miettinen O."/>
            <person name="Hibbett D.S."/>
            <person name="Nagy L.G."/>
        </authorList>
    </citation>
    <scope>NUCLEOTIDE SEQUENCE [LARGE SCALE GENOMIC DNA]</scope>
    <source>
        <strain evidence="7 8">OMC1185</strain>
    </source>
</reference>
<dbReference type="SUPFAM" id="SSF53383">
    <property type="entry name" value="PLP-dependent transferases"/>
    <property type="match status" value="1"/>
</dbReference>
<organism evidence="7 8">
    <name type="scientific">Heliocybe sulcata</name>
    <dbReference type="NCBI Taxonomy" id="5364"/>
    <lineage>
        <taxon>Eukaryota</taxon>
        <taxon>Fungi</taxon>
        <taxon>Dikarya</taxon>
        <taxon>Basidiomycota</taxon>
        <taxon>Agaricomycotina</taxon>
        <taxon>Agaricomycetes</taxon>
        <taxon>Gloeophyllales</taxon>
        <taxon>Gloeophyllaceae</taxon>
        <taxon>Heliocybe</taxon>
    </lineage>
</organism>
<evidence type="ECO:0000313" key="7">
    <source>
        <dbReference type="EMBL" id="TFK49721.1"/>
    </source>
</evidence>
<dbReference type="PANTHER" id="PTHR42790">
    <property type="entry name" value="AMINOTRANSFERASE"/>
    <property type="match status" value="1"/>
</dbReference>
<proteinExistence type="inferred from homology"/>
<dbReference type="CDD" id="cd00609">
    <property type="entry name" value="AAT_like"/>
    <property type="match status" value="1"/>
</dbReference>
<protein>
    <submittedName>
        <fullName evidence="7">PLP-dependent transferase</fullName>
    </submittedName>
</protein>